<evidence type="ECO:0000256" key="2">
    <source>
        <dbReference type="ARBA" id="ARBA00022448"/>
    </source>
</evidence>
<keyword evidence="7" id="KW-1185">Reference proteome</keyword>
<dbReference type="SMART" id="SM00062">
    <property type="entry name" value="PBPb"/>
    <property type="match status" value="1"/>
</dbReference>
<dbReference type="SUPFAM" id="SSF53850">
    <property type="entry name" value="Periplasmic binding protein-like II"/>
    <property type="match status" value="1"/>
</dbReference>
<dbReference type="GO" id="GO:0006865">
    <property type="term" value="P:amino acid transport"/>
    <property type="evidence" value="ECO:0007669"/>
    <property type="project" value="TreeGrafter"/>
</dbReference>
<evidence type="ECO:0000259" key="5">
    <source>
        <dbReference type="SMART" id="SM00062"/>
    </source>
</evidence>
<dbReference type="PROSITE" id="PS01039">
    <property type="entry name" value="SBP_BACTERIAL_3"/>
    <property type="match status" value="1"/>
</dbReference>
<sequence>MKFRNHKQTGLASTGPLLHATRMVQRYSFHSCACSILLACVLLLGLCCSGNAAGKLDELAQRGELVCGVRSTVYPFGFINPRTNDLEGFDVDLGKAIAADLGLRARFMAVSSLERIPALLRGDIDLIVAAMTHQFDRESQIDFSLTYFMDGQRLLVRNGQGIRSISDLAGKTVGVTQGSTAEKNLSAIQPNCHIREFPNYIASFLALKKGLISAVSTDSTILLGLKAADPNPYLWDIVGAYMSDEPYAIGLPQNDSAYRDRINYALSRIWLRGEYMEIYNRWFGAGTPTYLPTDWKMEIWPGQLKNADSKGTLRP</sequence>
<keyword evidence="2" id="KW-0813">Transport</keyword>
<evidence type="ECO:0000256" key="1">
    <source>
        <dbReference type="ARBA" id="ARBA00010333"/>
    </source>
</evidence>
<dbReference type="STRING" id="1121442.SAMN02745702_01204"/>
<reference evidence="6 7" key="1">
    <citation type="submission" date="2017-02" db="EMBL/GenBank/DDBJ databases">
        <authorList>
            <person name="Peterson S.W."/>
        </authorList>
    </citation>
    <scope>NUCLEOTIDE SEQUENCE [LARGE SCALE GENOMIC DNA]</scope>
    <source>
        <strain evidence="6 7">DSM 18034</strain>
    </source>
</reference>
<dbReference type="GO" id="GO:0030288">
    <property type="term" value="C:outer membrane-bounded periplasmic space"/>
    <property type="evidence" value="ECO:0007669"/>
    <property type="project" value="TreeGrafter"/>
</dbReference>
<protein>
    <submittedName>
        <fullName evidence="6">Polar amino acid transport system substrate-binding protein</fullName>
    </submittedName>
</protein>
<keyword evidence="3" id="KW-0732">Signal</keyword>
<evidence type="ECO:0000256" key="4">
    <source>
        <dbReference type="RuleBase" id="RU003744"/>
    </source>
</evidence>
<proteinExistence type="inferred from homology"/>
<comment type="similarity">
    <text evidence="1 4">Belongs to the bacterial solute-binding protein 3 family.</text>
</comment>
<dbReference type="PANTHER" id="PTHR30085">
    <property type="entry name" value="AMINO ACID ABC TRANSPORTER PERMEASE"/>
    <property type="match status" value="1"/>
</dbReference>
<feature type="domain" description="Solute-binding protein family 3/N-terminal" evidence="5">
    <location>
        <begin position="64"/>
        <end position="286"/>
    </location>
</feature>
<dbReference type="Proteomes" id="UP000189733">
    <property type="component" value="Unassembled WGS sequence"/>
</dbReference>
<accession>A0A1T4VY45</accession>
<dbReference type="Pfam" id="PF00497">
    <property type="entry name" value="SBP_bac_3"/>
    <property type="match status" value="1"/>
</dbReference>
<dbReference type="Gene3D" id="3.40.190.10">
    <property type="entry name" value="Periplasmic binding protein-like II"/>
    <property type="match status" value="2"/>
</dbReference>
<dbReference type="EMBL" id="FUYA01000003">
    <property type="protein sequence ID" value="SKA69728.1"/>
    <property type="molecule type" value="Genomic_DNA"/>
</dbReference>
<organism evidence="6 7">
    <name type="scientific">Desulfobaculum bizertense DSM 18034</name>
    <dbReference type="NCBI Taxonomy" id="1121442"/>
    <lineage>
        <taxon>Bacteria</taxon>
        <taxon>Pseudomonadati</taxon>
        <taxon>Thermodesulfobacteriota</taxon>
        <taxon>Desulfovibrionia</taxon>
        <taxon>Desulfovibrionales</taxon>
        <taxon>Desulfovibrionaceae</taxon>
        <taxon>Desulfobaculum</taxon>
    </lineage>
</organism>
<dbReference type="AlphaFoldDB" id="A0A1T4VY45"/>
<evidence type="ECO:0000256" key="3">
    <source>
        <dbReference type="ARBA" id="ARBA00022729"/>
    </source>
</evidence>
<dbReference type="InterPro" id="IPR001638">
    <property type="entry name" value="Solute-binding_3/MltF_N"/>
</dbReference>
<dbReference type="PANTHER" id="PTHR30085:SF6">
    <property type="entry name" value="ABC TRANSPORTER GLUTAMINE-BINDING PROTEIN GLNH"/>
    <property type="match status" value="1"/>
</dbReference>
<evidence type="ECO:0000313" key="7">
    <source>
        <dbReference type="Proteomes" id="UP000189733"/>
    </source>
</evidence>
<dbReference type="GO" id="GO:0005576">
    <property type="term" value="C:extracellular region"/>
    <property type="evidence" value="ECO:0007669"/>
    <property type="project" value="TreeGrafter"/>
</dbReference>
<dbReference type="RefSeq" id="WP_234985069.1">
    <property type="nucleotide sequence ID" value="NZ_FUYA01000003.1"/>
</dbReference>
<dbReference type="InterPro" id="IPR018313">
    <property type="entry name" value="SBP_3_CS"/>
</dbReference>
<name>A0A1T4VY45_9BACT</name>
<evidence type="ECO:0000313" key="6">
    <source>
        <dbReference type="EMBL" id="SKA69728.1"/>
    </source>
</evidence>
<dbReference type="InterPro" id="IPR051455">
    <property type="entry name" value="Bact_solute-bind_prot3"/>
</dbReference>
<gene>
    <name evidence="6" type="ORF">SAMN02745702_01204</name>
</gene>